<keyword evidence="1 5" id="KW-0436">Ligase</keyword>
<dbReference type="InterPro" id="IPR029752">
    <property type="entry name" value="D-isomer_DH_CS1"/>
</dbReference>
<feature type="binding site" evidence="5">
    <location>
        <position position="200"/>
    </location>
    <ligand>
        <name>ATP</name>
        <dbReference type="ChEBI" id="CHEBI:30616"/>
    </ligand>
</feature>
<feature type="binding site" evidence="5">
    <location>
        <begin position="277"/>
        <end position="278"/>
    </location>
    <ligand>
        <name>ATP</name>
        <dbReference type="ChEBI" id="CHEBI:30616"/>
    </ligand>
</feature>
<evidence type="ECO:0000256" key="3">
    <source>
        <dbReference type="ARBA" id="ARBA00022755"/>
    </source>
</evidence>
<dbReference type="InterPro" id="IPR011054">
    <property type="entry name" value="Rudment_hybrid_motif"/>
</dbReference>
<comment type="caution">
    <text evidence="8">The sequence shown here is derived from an EMBL/GenBank/DDBJ whole genome shotgun (WGS) entry which is preliminary data.</text>
</comment>
<keyword evidence="2 5" id="KW-0547">Nucleotide-binding</keyword>
<dbReference type="InterPro" id="IPR005875">
    <property type="entry name" value="PurK"/>
</dbReference>
<feature type="binding site" evidence="5">
    <location>
        <begin position="162"/>
        <end position="168"/>
    </location>
    <ligand>
        <name>ATP</name>
        <dbReference type="ChEBI" id="CHEBI:30616"/>
    </ligand>
</feature>
<dbReference type="FunFam" id="3.30.1490.20:FF:000015">
    <property type="entry name" value="N5-carboxyaminoimidazole ribonucleotide synthase"/>
    <property type="match status" value="1"/>
</dbReference>
<dbReference type="OrthoDB" id="9804625at2"/>
<dbReference type="InterPro" id="IPR016185">
    <property type="entry name" value="PreATP-grasp_dom_sf"/>
</dbReference>
<dbReference type="GO" id="GO:0046872">
    <property type="term" value="F:metal ion binding"/>
    <property type="evidence" value="ECO:0007669"/>
    <property type="project" value="InterPro"/>
</dbReference>
<feature type="binding site" evidence="5">
    <location>
        <position position="157"/>
    </location>
    <ligand>
        <name>ATP</name>
        <dbReference type="ChEBI" id="CHEBI:30616"/>
    </ligand>
</feature>
<evidence type="ECO:0000256" key="1">
    <source>
        <dbReference type="ARBA" id="ARBA00022598"/>
    </source>
</evidence>
<evidence type="ECO:0000256" key="2">
    <source>
        <dbReference type="ARBA" id="ARBA00022741"/>
    </source>
</evidence>
<comment type="pathway">
    <text evidence="5 6">Purine metabolism; IMP biosynthesis via de novo pathway; 5-amino-1-(5-phospho-D-ribosyl)imidazole-4-carboxylate from 5-amino-1-(5-phospho-D-ribosyl)imidazole (N5-CAIR route): step 1/2.</text>
</comment>
<dbReference type="GO" id="GO:0005829">
    <property type="term" value="C:cytosol"/>
    <property type="evidence" value="ECO:0007669"/>
    <property type="project" value="TreeGrafter"/>
</dbReference>
<comment type="function">
    <text evidence="5">Catalyzes the ATP-dependent conversion of 5-aminoimidazole ribonucleotide (AIR) and HCO(3)(-) to N5-carboxyaminoimidazole ribonucleotide (N5-CAIR).</text>
</comment>
<evidence type="ECO:0000259" key="7">
    <source>
        <dbReference type="PROSITE" id="PS50975"/>
    </source>
</evidence>
<dbReference type="Gene3D" id="3.40.50.20">
    <property type="match status" value="1"/>
</dbReference>
<feature type="binding site" evidence="5">
    <location>
        <position position="223"/>
    </location>
    <ligand>
        <name>ATP</name>
        <dbReference type="ChEBI" id="CHEBI:30616"/>
    </ligand>
</feature>
<feature type="binding site" evidence="5">
    <location>
        <begin position="192"/>
        <end position="195"/>
    </location>
    <ligand>
        <name>ATP</name>
        <dbReference type="ChEBI" id="CHEBI:30616"/>
    </ligand>
</feature>
<dbReference type="GO" id="GO:0005524">
    <property type="term" value="F:ATP binding"/>
    <property type="evidence" value="ECO:0007669"/>
    <property type="project" value="UniProtKB-UniRule"/>
</dbReference>
<dbReference type="GO" id="GO:0006189">
    <property type="term" value="P:'de novo' IMP biosynthetic process"/>
    <property type="evidence" value="ECO:0007669"/>
    <property type="project" value="UniProtKB-UniRule"/>
</dbReference>
<dbReference type="GO" id="GO:0004638">
    <property type="term" value="F:phosphoribosylaminoimidazole carboxylase activity"/>
    <property type="evidence" value="ECO:0007669"/>
    <property type="project" value="InterPro"/>
</dbReference>
<dbReference type="InterPro" id="IPR013815">
    <property type="entry name" value="ATP_grasp_subdomain_1"/>
</dbReference>
<feature type="domain" description="ATP-grasp" evidence="7">
    <location>
        <begin position="121"/>
        <end position="307"/>
    </location>
</feature>
<keyword evidence="4 5" id="KW-0067">ATP-binding</keyword>
<evidence type="ECO:0000256" key="4">
    <source>
        <dbReference type="ARBA" id="ARBA00022840"/>
    </source>
</evidence>
<dbReference type="FunCoup" id="A0A540VGK8">
    <property type="interactions" value="313"/>
</dbReference>
<sequence length="398" mass="42226">MAVTENSKTKTTPILPGATIGVFGSGQLGRMLALEARRMGYRIHTFSPDQDSPTGQVADREVSAAYADLDAVRQFVRGVDVVTFEFENVAAAVADIAAEEGVPVRPGGWVLHTAQQRLREKGFLAEAGLPVTPFVPVHSLADLEAGLARLGCPAVLKTAAFGYDGKGQVKIERPDDAAAAWQTIGQQEAILEGFVDFQCEISVVAARGVDGSFAHYGAIENIHRNHILDISLAPARVARPVAERAVALARSVLEALDVIGVLCVECFVTRGGEVLINEMAPRPHNSGHLTIDAAVTSQFEQQLRAICGLPLGSTELLRPAAMANLLGDLWETGTPDWAAACQVPGVKLHLYGKHEPRPGRKMGHLTALGSSVDEALAQVETARARLQGYAGGRGPTPC</sequence>
<dbReference type="InterPro" id="IPR054350">
    <property type="entry name" value="PurT/PurK_preATP-grasp"/>
</dbReference>
<dbReference type="InterPro" id="IPR040686">
    <property type="entry name" value="PurK_C"/>
</dbReference>
<dbReference type="SUPFAM" id="SSF56059">
    <property type="entry name" value="Glutathione synthetase ATP-binding domain-like"/>
    <property type="match status" value="1"/>
</dbReference>
<dbReference type="Gene3D" id="3.30.1490.20">
    <property type="entry name" value="ATP-grasp fold, A domain"/>
    <property type="match status" value="1"/>
</dbReference>
<dbReference type="InterPro" id="IPR003135">
    <property type="entry name" value="ATP-grasp_carboxylate-amine"/>
</dbReference>
<evidence type="ECO:0000256" key="6">
    <source>
        <dbReference type="RuleBase" id="RU361200"/>
    </source>
</evidence>
<reference evidence="8 9" key="1">
    <citation type="submission" date="2019-06" db="EMBL/GenBank/DDBJ databases">
        <title>Genome sequence of Litorilinea aerophila BAA-2444.</title>
        <authorList>
            <person name="Maclea K.S."/>
            <person name="Maurais E.G."/>
            <person name="Iannazzi L.C."/>
        </authorList>
    </citation>
    <scope>NUCLEOTIDE SEQUENCE [LARGE SCALE GENOMIC DNA]</scope>
    <source>
        <strain evidence="8 9">ATCC BAA-2444</strain>
    </source>
</reference>
<comment type="catalytic activity">
    <reaction evidence="5 6">
        <text>5-amino-1-(5-phospho-beta-D-ribosyl)imidazole + hydrogencarbonate + ATP = 5-carboxyamino-1-(5-phospho-D-ribosyl)imidazole + ADP + phosphate + 2 H(+)</text>
        <dbReference type="Rhea" id="RHEA:19317"/>
        <dbReference type="ChEBI" id="CHEBI:15378"/>
        <dbReference type="ChEBI" id="CHEBI:17544"/>
        <dbReference type="ChEBI" id="CHEBI:30616"/>
        <dbReference type="ChEBI" id="CHEBI:43474"/>
        <dbReference type="ChEBI" id="CHEBI:58730"/>
        <dbReference type="ChEBI" id="CHEBI:137981"/>
        <dbReference type="ChEBI" id="CHEBI:456216"/>
        <dbReference type="EC" id="6.3.4.18"/>
    </reaction>
</comment>
<evidence type="ECO:0000313" key="9">
    <source>
        <dbReference type="Proteomes" id="UP000317371"/>
    </source>
</evidence>
<evidence type="ECO:0000313" key="8">
    <source>
        <dbReference type="EMBL" id="TQE95896.1"/>
    </source>
</evidence>
<dbReference type="Proteomes" id="UP000317371">
    <property type="component" value="Unassembled WGS sequence"/>
</dbReference>
<dbReference type="Pfam" id="PF22660">
    <property type="entry name" value="RS_preATP-grasp-like"/>
    <property type="match status" value="1"/>
</dbReference>
<dbReference type="PANTHER" id="PTHR11609">
    <property type="entry name" value="PURINE BIOSYNTHESIS PROTEIN 6/7, PUR6/7"/>
    <property type="match status" value="1"/>
</dbReference>
<dbReference type="SUPFAM" id="SSF51246">
    <property type="entry name" value="Rudiment single hybrid motif"/>
    <property type="match status" value="1"/>
</dbReference>
<comment type="similarity">
    <text evidence="5 6">Belongs to the PurK/PurT family.</text>
</comment>
<dbReference type="NCBIfam" id="NF004675">
    <property type="entry name" value="PRK06019.1-1"/>
    <property type="match status" value="1"/>
</dbReference>
<keyword evidence="9" id="KW-1185">Reference proteome</keyword>
<accession>A0A540VGK8</accession>
<evidence type="ECO:0000256" key="5">
    <source>
        <dbReference type="HAMAP-Rule" id="MF_01928"/>
    </source>
</evidence>
<dbReference type="NCBIfam" id="NF004676">
    <property type="entry name" value="PRK06019.1-2"/>
    <property type="match status" value="1"/>
</dbReference>
<dbReference type="PROSITE" id="PS50975">
    <property type="entry name" value="ATP_GRASP"/>
    <property type="match status" value="1"/>
</dbReference>
<dbReference type="PANTHER" id="PTHR11609:SF5">
    <property type="entry name" value="PHOSPHORIBOSYLAMINOIMIDAZOLE CARBOXYLASE"/>
    <property type="match status" value="1"/>
</dbReference>
<gene>
    <name evidence="5 6" type="primary">purK</name>
    <name evidence="8" type="ORF">FKZ61_10185</name>
</gene>
<dbReference type="HAMAP" id="MF_01928">
    <property type="entry name" value="PurK"/>
    <property type="match status" value="1"/>
</dbReference>
<dbReference type="Pfam" id="PF02222">
    <property type="entry name" value="ATP-grasp"/>
    <property type="match status" value="1"/>
</dbReference>
<dbReference type="PROSITE" id="PS00065">
    <property type="entry name" value="D_2_HYDROXYACID_DH_1"/>
    <property type="match status" value="1"/>
</dbReference>
<dbReference type="AlphaFoldDB" id="A0A540VGK8"/>
<dbReference type="Pfam" id="PF17769">
    <property type="entry name" value="PurK_C"/>
    <property type="match status" value="1"/>
</dbReference>
<name>A0A540VGK8_9CHLR</name>
<comment type="subunit">
    <text evidence="5 6">Homodimer.</text>
</comment>
<keyword evidence="3 5" id="KW-0658">Purine biosynthesis</keyword>
<comment type="function">
    <text evidence="6">Catalyzes the ATP-dependent conversion of 5-aminoimidazole ribonucleotide (AIR) and HCO(3)- to N5-carboxyaminoimidazole ribonucleotide (N5-CAIR).</text>
</comment>
<dbReference type="NCBIfam" id="NF004677">
    <property type="entry name" value="PRK06019.1-3"/>
    <property type="match status" value="1"/>
</dbReference>
<feature type="binding site" evidence="5">
    <location>
        <position position="117"/>
    </location>
    <ligand>
        <name>ATP</name>
        <dbReference type="ChEBI" id="CHEBI:30616"/>
    </ligand>
</feature>
<protein>
    <recommendedName>
        <fullName evidence="5 6">N5-carboxyaminoimidazole ribonucleotide synthase</fullName>
        <shortName evidence="5 6">N5-CAIR synthase</shortName>
        <ecNumber evidence="5 6">6.3.4.18</ecNumber>
    </recommendedName>
    <alternativeName>
        <fullName evidence="5 6">5-(carboxyamino)imidazole ribonucleotide synthetase</fullName>
    </alternativeName>
</protein>
<dbReference type="UniPathway" id="UPA00074">
    <property type="reaction ID" value="UER00942"/>
</dbReference>
<dbReference type="InParanoid" id="A0A540VGK8"/>
<proteinExistence type="inferred from homology"/>
<dbReference type="GO" id="GO:0034028">
    <property type="term" value="F:5-(carboxyamino)imidazole ribonucleotide synthase activity"/>
    <property type="evidence" value="ECO:0007669"/>
    <property type="project" value="UniProtKB-UniRule"/>
</dbReference>
<dbReference type="EMBL" id="VIGC01000011">
    <property type="protein sequence ID" value="TQE95896.1"/>
    <property type="molecule type" value="Genomic_DNA"/>
</dbReference>
<dbReference type="NCBIfam" id="NF004679">
    <property type="entry name" value="PRK06019.1-5"/>
    <property type="match status" value="1"/>
</dbReference>
<dbReference type="FunFam" id="3.30.470.20:FF:000029">
    <property type="entry name" value="N5-carboxyaminoimidazole ribonucleotide synthase"/>
    <property type="match status" value="1"/>
</dbReference>
<dbReference type="InterPro" id="IPR011761">
    <property type="entry name" value="ATP-grasp"/>
</dbReference>
<organism evidence="8 9">
    <name type="scientific">Litorilinea aerophila</name>
    <dbReference type="NCBI Taxonomy" id="1204385"/>
    <lineage>
        <taxon>Bacteria</taxon>
        <taxon>Bacillati</taxon>
        <taxon>Chloroflexota</taxon>
        <taxon>Caldilineae</taxon>
        <taxon>Caldilineales</taxon>
        <taxon>Caldilineaceae</taxon>
        <taxon>Litorilinea</taxon>
    </lineage>
</organism>
<dbReference type="NCBIfam" id="TIGR01161">
    <property type="entry name" value="purK"/>
    <property type="match status" value="1"/>
</dbReference>
<dbReference type="Gene3D" id="3.30.470.20">
    <property type="entry name" value="ATP-grasp fold, B domain"/>
    <property type="match status" value="1"/>
</dbReference>
<dbReference type="EC" id="6.3.4.18" evidence="5 6"/>
<dbReference type="SUPFAM" id="SSF52440">
    <property type="entry name" value="PreATP-grasp domain"/>
    <property type="match status" value="1"/>
</dbReference>